<dbReference type="Pfam" id="PF00825">
    <property type="entry name" value="Ribonuclease_P"/>
    <property type="match status" value="1"/>
</dbReference>
<evidence type="ECO:0000256" key="3">
    <source>
        <dbReference type="ARBA" id="ARBA00022759"/>
    </source>
</evidence>
<gene>
    <name evidence="7" type="primary">rnpA</name>
    <name evidence="7" type="ORF">COT82_02755</name>
</gene>
<dbReference type="Gene3D" id="3.30.230.10">
    <property type="match status" value="1"/>
</dbReference>
<name>A0A2M6WUR9_9BACT</name>
<dbReference type="GO" id="GO:0030677">
    <property type="term" value="C:ribonuclease P complex"/>
    <property type="evidence" value="ECO:0007669"/>
    <property type="project" value="TreeGrafter"/>
</dbReference>
<keyword evidence="3" id="KW-0255">Endonuclease</keyword>
<dbReference type="InterPro" id="IPR000100">
    <property type="entry name" value="RNase_P"/>
</dbReference>
<dbReference type="NCBIfam" id="TIGR00188">
    <property type="entry name" value="rnpA"/>
    <property type="match status" value="1"/>
</dbReference>
<reference evidence="8" key="1">
    <citation type="submission" date="2017-09" db="EMBL/GenBank/DDBJ databases">
        <title>Depth-based differentiation of microbial function through sediment-hosted aquifers and enrichment of novel symbionts in the deep terrestrial subsurface.</title>
        <authorList>
            <person name="Probst A.J."/>
            <person name="Ladd B."/>
            <person name="Jarett J.K."/>
            <person name="Geller-Mcgrath D.E."/>
            <person name="Sieber C.M.K."/>
            <person name="Emerson J.B."/>
            <person name="Anantharaman K."/>
            <person name="Thomas B.C."/>
            <person name="Malmstrom R."/>
            <person name="Stieglmeier M."/>
            <person name="Klingl A."/>
            <person name="Woyke T."/>
            <person name="Ryan C.M."/>
            <person name="Banfield J.F."/>
        </authorList>
    </citation>
    <scope>NUCLEOTIDE SEQUENCE [LARGE SCALE GENOMIC DNA]</scope>
</reference>
<dbReference type="PANTHER" id="PTHR33992">
    <property type="entry name" value="RIBONUCLEASE P PROTEIN COMPONENT"/>
    <property type="match status" value="1"/>
</dbReference>
<evidence type="ECO:0000256" key="4">
    <source>
        <dbReference type="ARBA" id="ARBA00022801"/>
    </source>
</evidence>
<dbReference type="AlphaFoldDB" id="A0A2M6WUR9"/>
<keyword evidence="2" id="KW-0540">Nuclease</keyword>
<dbReference type="EMBL" id="PFAA01000051">
    <property type="protein sequence ID" value="PIT96532.1"/>
    <property type="molecule type" value="Genomic_DNA"/>
</dbReference>
<evidence type="ECO:0000256" key="1">
    <source>
        <dbReference type="ARBA" id="ARBA00022694"/>
    </source>
</evidence>
<dbReference type="GO" id="GO:0004526">
    <property type="term" value="F:ribonuclease P activity"/>
    <property type="evidence" value="ECO:0007669"/>
    <property type="project" value="UniProtKB-UniRule"/>
</dbReference>
<evidence type="ECO:0000256" key="5">
    <source>
        <dbReference type="ARBA" id="ARBA00022884"/>
    </source>
</evidence>
<evidence type="ECO:0000256" key="2">
    <source>
        <dbReference type="ARBA" id="ARBA00022722"/>
    </source>
</evidence>
<sequence>MIINTKQLFENILKKGKVYHSPHLLLRVLEIENIKKSRFYFVVSGKIIKKAVKRNLFKRQGKHTIRSIKTKEGRIAVFFAKKGAGALEFAELKKEIISLIEKAKLF</sequence>
<dbReference type="GO" id="GO:0000049">
    <property type="term" value="F:tRNA binding"/>
    <property type="evidence" value="ECO:0007669"/>
    <property type="project" value="InterPro"/>
</dbReference>
<dbReference type="InterPro" id="IPR020568">
    <property type="entry name" value="Ribosomal_Su5_D2-typ_SF"/>
</dbReference>
<dbReference type="GO" id="GO:0042781">
    <property type="term" value="F:3'-tRNA processing endoribonuclease activity"/>
    <property type="evidence" value="ECO:0007669"/>
    <property type="project" value="TreeGrafter"/>
</dbReference>
<comment type="caution">
    <text evidence="7">The sequence shown here is derived from an EMBL/GenBank/DDBJ whole genome shotgun (WGS) entry which is preliminary data.</text>
</comment>
<evidence type="ECO:0000313" key="7">
    <source>
        <dbReference type="EMBL" id="PIT96532.1"/>
    </source>
</evidence>
<keyword evidence="4" id="KW-0378">Hydrolase</keyword>
<dbReference type="InterPro" id="IPR014721">
    <property type="entry name" value="Ribsml_uS5_D2-typ_fold_subgr"/>
</dbReference>
<proteinExistence type="predicted"/>
<keyword evidence="1" id="KW-0819">tRNA processing</keyword>
<organism evidence="7 8">
    <name type="scientific">Candidatus Campbellbacteria bacterium CG10_big_fil_rev_8_21_14_0_10_35_52</name>
    <dbReference type="NCBI Taxonomy" id="1974527"/>
    <lineage>
        <taxon>Bacteria</taxon>
        <taxon>Candidatus Campbelliibacteriota</taxon>
    </lineage>
</organism>
<protein>
    <recommendedName>
        <fullName evidence="6">Ribonuclease P protein component</fullName>
        <ecNumber evidence="6">3.1.26.5</ecNumber>
    </recommendedName>
</protein>
<evidence type="ECO:0000256" key="6">
    <source>
        <dbReference type="NCBIfam" id="TIGR00188"/>
    </source>
</evidence>
<dbReference type="EC" id="3.1.26.5" evidence="6"/>
<evidence type="ECO:0000313" key="8">
    <source>
        <dbReference type="Proteomes" id="UP000230481"/>
    </source>
</evidence>
<keyword evidence="5" id="KW-0694">RNA-binding</keyword>
<accession>A0A2M6WUR9</accession>
<dbReference type="Proteomes" id="UP000230481">
    <property type="component" value="Unassembled WGS sequence"/>
</dbReference>
<dbReference type="SUPFAM" id="SSF54211">
    <property type="entry name" value="Ribosomal protein S5 domain 2-like"/>
    <property type="match status" value="1"/>
</dbReference>
<dbReference type="PANTHER" id="PTHR33992:SF1">
    <property type="entry name" value="RIBONUCLEASE P PROTEIN COMPONENT"/>
    <property type="match status" value="1"/>
</dbReference>